<evidence type="ECO:0000259" key="1">
    <source>
        <dbReference type="PROSITE" id="PS50181"/>
    </source>
</evidence>
<proteinExistence type="predicted"/>
<dbReference type="PROSITE" id="PS50181">
    <property type="entry name" value="FBOX"/>
    <property type="match status" value="1"/>
</dbReference>
<dbReference type="Pfam" id="PF12937">
    <property type="entry name" value="F-box-like"/>
    <property type="match status" value="1"/>
</dbReference>
<dbReference type="SUPFAM" id="SSF81383">
    <property type="entry name" value="F-box domain"/>
    <property type="match status" value="1"/>
</dbReference>
<evidence type="ECO:0000313" key="2">
    <source>
        <dbReference type="EMBL" id="CAG9811603.1"/>
    </source>
</evidence>
<feature type="domain" description="F-box" evidence="1">
    <location>
        <begin position="1"/>
        <end position="47"/>
    </location>
</feature>
<organism evidence="2 3">
    <name type="scientific">Chironomus riparius</name>
    <dbReference type="NCBI Taxonomy" id="315576"/>
    <lineage>
        <taxon>Eukaryota</taxon>
        <taxon>Metazoa</taxon>
        <taxon>Ecdysozoa</taxon>
        <taxon>Arthropoda</taxon>
        <taxon>Hexapoda</taxon>
        <taxon>Insecta</taxon>
        <taxon>Pterygota</taxon>
        <taxon>Neoptera</taxon>
        <taxon>Endopterygota</taxon>
        <taxon>Diptera</taxon>
        <taxon>Nematocera</taxon>
        <taxon>Chironomoidea</taxon>
        <taxon>Chironomidae</taxon>
        <taxon>Chironominae</taxon>
        <taxon>Chironomus</taxon>
    </lineage>
</organism>
<dbReference type="OrthoDB" id="3256413at2759"/>
<reference evidence="2" key="2">
    <citation type="submission" date="2022-10" db="EMBL/GenBank/DDBJ databases">
        <authorList>
            <consortium name="ENA_rothamsted_submissions"/>
            <consortium name="culmorum"/>
            <person name="King R."/>
        </authorList>
    </citation>
    <scope>NUCLEOTIDE SEQUENCE</scope>
</reference>
<accession>A0A9N9SB19</accession>
<dbReference type="InterPro" id="IPR036047">
    <property type="entry name" value="F-box-like_dom_sf"/>
</dbReference>
<dbReference type="EMBL" id="OU895880">
    <property type="protein sequence ID" value="CAG9811603.1"/>
    <property type="molecule type" value="Genomic_DNA"/>
</dbReference>
<dbReference type="AlphaFoldDB" id="A0A9N9SB19"/>
<sequence length="312" mass="36330">MDYNSLPEEIYIKIFSHISPMDIQSLTLTCNYFNRIISNSMKLLKHYEICIDSQSINKLTNLGDRKYSRFKLNGPIDNKMLENIFEKFKNSMQVIQFDQMKVDEDLLVKILSFCDNLKQISFSKFELLDFETSEENLQLPTFDIKNFIIISSDLTVLKLFRSSKIKNLYIRDSKFSNWTILNDITNFENLTIFKPENSRFVSSFSNITIQNVKKLRLININFKKSLIPFDVETLNIDKLILEYVNNCADFLIKILQKDSTKLKLLRSIGIAYDGIACNVVKKNCHKVENVESSFKIPLTKLVAFGNTTLLKD</sequence>
<reference evidence="2" key="1">
    <citation type="submission" date="2022-01" db="EMBL/GenBank/DDBJ databases">
        <authorList>
            <person name="King R."/>
        </authorList>
    </citation>
    <scope>NUCLEOTIDE SEQUENCE</scope>
</reference>
<dbReference type="SMART" id="SM00256">
    <property type="entry name" value="FBOX"/>
    <property type="match status" value="1"/>
</dbReference>
<keyword evidence="3" id="KW-1185">Reference proteome</keyword>
<name>A0A9N9SB19_9DIPT</name>
<dbReference type="InterPro" id="IPR001810">
    <property type="entry name" value="F-box_dom"/>
</dbReference>
<dbReference type="InterPro" id="IPR032675">
    <property type="entry name" value="LRR_dom_sf"/>
</dbReference>
<dbReference type="CDD" id="cd09917">
    <property type="entry name" value="F-box_SF"/>
    <property type="match status" value="1"/>
</dbReference>
<protein>
    <recommendedName>
        <fullName evidence="1">F-box domain-containing protein</fullName>
    </recommendedName>
</protein>
<evidence type="ECO:0000313" key="3">
    <source>
        <dbReference type="Proteomes" id="UP001153620"/>
    </source>
</evidence>
<dbReference type="Proteomes" id="UP001153620">
    <property type="component" value="Chromosome 4"/>
</dbReference>
<dbReference type="Gene3D" id="3.80.10.10">
    <property type="entry name" value="Ribonuclease Inhibitor"/>
    <property type="match status" value="1"/>
</dbReference>
<gene>
    <name evidence="2" type="ORF">CHIRRI_LOCUS14410</name>
</gene>